<keyword evidence="1" id="KW-0690">Ribosome biogenesis</keyword>
<evidence type="ECO:0000256" key="3">
    <source>
        <dbReference type="ARBA" id="ARBA00022801"/>
    </source>
</evidence>
<evidence type="ECO:0000256" key="4">
    <source>
        <dbReference type="ARBA" id="ARBA00022807"/>
    </source>
</evidence>
<organism evidence="7 8">
    <name type="scientific">Paenibacillus hunanensis</name>
    <dbReference type="NCBI Taxonomy" id="539262"/>
    <lineage>
        <taxon>Bacteria</taxon>
        <taxon>Bacillati</taxon>
        <taxon>Bacillota</taxon>
        <taxon>Bacilli</taxon>
        <taxon>Bacillales</taxon>
        <taxon>Paenibacillaceae</taxon>
        <taxon>Paenibacillus</taxon>
    </lineage>
</organism>
<evidence type="ECO:0000313" key="7">
    <source>
        <dbReference type="EMBL" id="MDR6246003.1"/>
    </source>
</evidence>
<reference evidence="7 8" key="1">
    <citation type="submission" date="2023-07" db="EMBL/GenBank/DDBJ databases">
        <title>Genomic Encyclopedia of Type Strains, Phase IV (KMG-IV): sequencing the most valuable type-strain genomes for metagenomic binning, comparative biology and taxonomic classification.</title>
        <authorList>
            <person name="Goeker M."/>
        </authorList>
    </citation>
    <scope>NUCLEOTIDE SEQUENCE [LARGE SCALE GENOMIC DNA]</scope>
    <source>
        <strain evidence="7 8">DSM 22170</strain>
    </source>
</reference>
<evidence type="ECO:0000313" key="8">
    <source>
        <dbReference type="Proteomes" id="UP001185028"/>
    </source>
</evidence>
<name>A0ABU1J3D3_9BACL</name>
<keyword evidence="4" id="KW-0788">Thiol protease</keyword>
<dbReference type="SUPFAM" id="SSF118010">
    <property type="entry name" value="TM1457-like"/>
    <property type="match status" value="1"/>
</dbReference>
<evidence type="ECO:0000256" key="1">
    <source>
        <dbReference type="ARBA" id="ARBA00022517"/>
    </source>
</evidence>
<dbReference type="Proteomes" id="UP001185028">
    <property type="component" value="Unassembled WGS sequence"/>
</dbReference>
<keyword evidence="2" id="KW-0645">Protease</keyword>
<dbReference type="RefSeq" id="WP_188777149.1">
    <property type="nucleotide sequence ID" value="NZ_BMMB01000008.1"/>
</dbReference>
<gene>
    <name evidence="7" type="ORF">JOC58_003919</name>
</gene>
<proteinExistence type="inferred from homology"/>
<comment type="caution">
    <text evidence="7">The sequence shown here is derived from an EMBL/GenBank/DDBJ whole genome shotgun (WGS) entry which is preliminary data.</text>
</comment>
<evidence type="ECO:0000256" key="2">
    <source>
        <dbReference type="ARBA" id="ARBA00022670"/>
    </source>
</evidence>
<dbReference type="InterPro" id="IPR007422">
    <property type="entry name" value="Peptidase_Prp"/>
</dbReference>
<protein>
    <recommendedName>
        <fullName evidence="6">Ribosomal processing cysteine protease Prp</fullName>
    </recommendedName>
</protein>
<keyword evidence="8" id="KW-1185">Reference proteome</keyword>
<evidence type="ECO:0000256" key="5">
    <source>
        <dbReference type="ARBA" id="ARBA00044503"/>
    </source>
</evidence>
<accession>A0ABU1J3D3</accession>
<dbReference type="CDD" id="cd16332">
    <property type="entry name" value="Prp-like"/>
    <property type="match status" value="1"/>
</dbReference>
<evidence type="ECO:0000256" key="6">
    <source>
        <dbReference type="ARBA" id="ARBA00044538"/>
    </source>
</evidence>
<dbReference type="InterPro" id="IPR036764">
    <property type="entry name" value="Peptidase_Prp_sf"/>
</dbReference>
<sequence length="115" mass="12698">MIIVRIERLEDGTIQGFSSRGHAGYADPGEDIVCAAVSAITVGAVNSIESLTGIVMKSKMKDGFLSARLRNLSEDAPHEKIQLLLESMQVMLVTIEESYGEYIKIKQVTLTEKRR</sequence>
<dbReference type="EMBL" id="JAVDQH010000020">
    <property type="protein sequence ID" value="MDR6246003.1"/>
    <property type="molecule type" value="Genomic_DNA"/>
</dbReference>
<dbReference type="Pfam" id="PF04327">
    <property type="entry name" value="Peptidase_Prp"/>
    <property type="match status" value="1"/>
</dbReference>
<dbReference type="PANTHER" id="PTHR39178:SF1">
    <property type="entry name" value="RIBOSOMAL-PROCESSING CYSTEINE PROTEASE PRP"/>
    <property type="match status" value="1"/>
</dbReference>
<keyword evidence="3" id="KW-0378">Hydrolase</keyword>
<dbReference type="Gene3D" id="3.30.70.1490">
    <property type="entry name" value="Cysteine protease Prp"/>
    <property type="match status" value="1"/>
</dbReference>
<comment type="similarity">
    <text evidence="5">Belongs to the Prp family.</text>
</comment>
<dbReference type="PANTHER" id="PTHR39178">
    <property type="entry name" value="HYPOTHETICAL RIBOSOME-ASSOCIATED PROTEIN"/>
    <property type="match status" value="1"/>
</dbReference>